<evidence type="ECO:0000313" key="2">
    <source>
        <dbReference type="EMBL" id="OWP51082.1"/>
    </source>
</evidence>
<dbReference type="EMBL" id="NJBA01000003">
    <property type="protein sequence ID" value="OWP51082.1"/>
    <property type="molecule type" value="Genomic_DNA"/>
</dbReference>
<keyword evidence="1" id="KW-0472">Membrane</keyword>
<keyword evidence="1" id="KW-1133">Transmembrane helix</keyword>
<evidence type="ECO:0000313" key="3">
    <source>
        <dbReference type="Proteomes" id="UP000198145"/>
    </source>
</evidence>
<proteinExistence type="predicted"/>
<dbReference type="Proteomes" id="UP000198145">
    <property type="component" value="Unassembled WGS sequence"/>
</dbReference>
<dbReference type="STRING" id="46680.GCA_000807755_00271"/>
<accession>A0A246F9U0</accession>
<dbReference type="AlphaFoldDB" id="A0A246F9U0"/>
<keyword evidence="1" id="KW-0812">Transmembrane</keyword>
<dbReference type="eggNOG" id="ENOG50342HR">
    <property type="taxonomic scope" value="Bacteria"/>
</dbReference>
<sequence length="414" mass="45811">MDTLLILLGLLLILAGYVWLIARAFERSLFWGLASLLPPLALLFMLIHWRHARSAVALGGLGCIPLVVGLTLLASQDSARLQAILSLEWLRPEPVVQPELAIDLRGELNGKPFVPEQAEFIDGVLSLREGQDFYAHREIQVRLAAPVSGPIRLDVLPDDKGRLPEIELSWLAPGQDLPEAIRLQRGYSLHLDLTPKAPNRLEGAFHLVLPAQMQTTLSGRIEVFTDRLRYHDGEVDTRFDSRDTLRYVLQDYLQRRFARRDVVISRMPALDTQRAAQEVPLTVEVGGQSQALQVTLEKTPTRGWSVRGDHYPRLKAVSAAAPPAPSTVAAQASAPVPQAVESGRLSLERLLSAPQRYVNRGMRVTTERGRIAEGVFVGLDADGRIVIRQVIDGPGEASYTLRPSEITDIELSAR</sequence>
<feature type="transmembrane region" description="Helical" evidence="1">
    <location>
        <begin position="30"/>
        <end position="49"/>
    </location>
</feature>
<name>A0A246F9U0_PSENT</name>
<organism evidence="2 3">
    <name type="scientific">Pseudomonas nitroreducens</name>
    <dbReference type="NCBI Taxonomy" id="46680"/>
    <lineage>
        <taxon>Bacteria</taxon>
        <taxon>Pseudomonadati</taxon>
        <taxon>Pseudomonadota</taxon>
        <taxon>Gammaproteobacteria</taxon>
        <taxon>Pseudomonadales</taxon>
        <taxon>Pseudomonadaceae</taxon>
        <taxon>Pseudomonas</taxon>
    </lineage>
</organism>
<dbReference type="RefSeq" id="WP_088417265.1">
    <property type="nucleotide sequence ID" value="NZ_NJBA01000003.1"/>
</dbReference>
<evidence type="ECO:0000256" key="1">
    <source>
        <dbReference type="SAM" id="Phobius"/>
    </source>
</evidence>
<feature type="transmembrane region" description="Helical" evidence="1">
    <location>
        <begin position="56"/>
        <end position="74"/>
    </location>
</feature>
<reference evidence="2 3" key="1">
    <citation type="submission" date="2017-06" db="EMBL/GenBank/DDBJ databases">
        <title>Draft genome of Pseudomonas nitroreducens DF05.</title>
        <authorList>
            <person name="Iyer R."/>
        </authorList>
    </citation>
    <scope>NUCLEOTIDE SEQUENCE [LARGE SCALE GENOMIC DNA]</scope>
    <source>
        <strain evidence="2 3">DF05</strain>
    </source>
</reference>
<gene>
    <name evidence="2" type="ORF">CEG18_09420</name>
</gene>
<comment type="caution">
    <text evidence="2">The sequence shown here is derived from an EMBL/GenBank/DDBJ whole genome shotgun (WGS) entry which is preliminary data.</text>
</comment>
<protein>
    <submittedName>
        <fullName evidence="2">MFS transporter</fullName>
    </submittedName>
</protein>